<dbReference type="Gene3D" id="3.20.20.450">
    <property type="entry name" value="EAL domain"/>
    <property type="match status" value="1"/>
</dbReference>
<dbReference type="FunFam" id="3.20.20.450:FF:000001">
    <property type="entry name" value="Cyclic di-GMP phosphodiesterase yahA"/>
    <property type="match status" value="1"/>
</dbReference>
<dbReference type="PANTHER" id="PTHR33121:SF71">
    <property type="entry name" value="OXYGEN SENSOR PROTEIN DOSP"/>
    <property type="match status" value="1"/>
</dbReference>
<dbReference type="InterPro" id="IPR029787">
    <property type="entry name" value="Nucleotide_cyclase"/>
</dbReference>
<dbReference type="RefSeq" id="WP_328592027.1">
    <property type="nucleotide sequence ID" value="NZ_VJON01000006.1"/>
</dbReference>
<dbReference type="PROSITE" id="PS50887">
    <property type="entry name" value="GGDEF"/>
    <property type="match status" value="1"/>
</dbReference>
<feature type="domain" description="EAL" evidence="1">
    <location>
        <begin position="24"/>
        <end position="277"/>
    </location>
</feature>
<dbReference type="SUPFAM" id="SSF55073">
    <property type="entry name" value="Nucleotide cyclase"/>
    <property type="match status" value="1"/>
</dbReference>
<reference evidence="3 4" key="1">
    <citation type="submission" date="2019-07" db="EMBL/GenBank/DDBJ databases">
        <title>Tepidimonas charontis SPSP-6 draft genome.</title>
        <authorList>
            <person name="Da Costa M.S."/>
            <person name="Froufe H.J.C."/>
            <person name="Egas C."/>
            <person name="Albuquerque L."/>
        </authorList>
    </citation>
    <scope>NUCLEOTIDE SEQUENCE [LARGE SCALE GENOMIC DNA]</scope>
    <source>
        <strain evidence="3 4">SPSP-6</strain>
    </source>
</reference>
<dbReference type="AlphaFoldDB" id="A0A554XIQ8"/>
<proteinExistence type="predicted"/>
<evidence type="ECO:0000259" key="2">
    <source>
        <dbReference type="PROSITE" id="PS50887"/>
    </source>
</evidence>
<comment type="caution">
    <text evidence="3">The sequence shown here is derived from an EMBL/GenBank/DDBJ whole genome shotgun (WGS) entry which is preliminary data.</text>
</comment>
<organism evidence="3 4">
    <name type="scientific">Tepidimonas charontis</name>
    <dbReference type="NCBI Taxonomy" id="2267262"/>
    <lineage>
        <taxon>Bacteria</taxon>
        <taxon>Pseudomonadati</taxon>
        <taxon>Pseudomonadota</taxon>
        <taxon>Betaproteobacteria</taxon>
        <taxon>Burkholderiales</taxon>
        <taxon>Tepidimonas</taxon>
    </lineage>
</organism>
<name>A0A554XIQ8_9BURK</name>
<gene>
    <name evidence="3" type="primary">dosP</name>
    <name evidence="3" type="ORF">Tchar_00659</name>
</gene>
<dbReference type="PROSITE" id="PS50883">
    <property type="entry name" value="EAL"/>
    <property type="match status" value="1"/>
</dbReference>
<dbReference type="NCBIfam" id="TIGR00254">
    <property type="entry name" value="GGDEF"/>
    <property type="match status" value="1"/>
</dbReference>
<keyword evidence="3" id="KW-0378">Hydrolase</keyword>
<dbReference type="Pfam" id="PF00563">
    <property type="entry name" value="EAL"/>
    <property type="match status" value="1"/>
</dbReference>
<sequence>MLLDLDDFKGINDSYGHPVGDRVLQQVAARLRESLRSDGLALHYQPQVDVRSGTVLGVEALLRWTDAELGVVPPARFIPVAEATGLILPLGDWVLREACRQLRAWADQGLHIRVAVNLSPQQFRQPALVAQVRDLLQGYGVAPQQLELEITESQAMGDAEQARRTVAALADLGVCIALDDFGTGHSSLAVLKQLPVQRLKIDRSFVRHIPDDSTDAAVVRGMLALARTLRLEAVAEGVETAAQLAFLRRCRCPVFQGWLYAPALPAQAVLAQLHPVTGAQV</sequence>
<accession>A0A554XIQ8</accession>
<dbReference type="InterPro" id="IPR035919">
    <property type="entry name" value="EAL_sf"/>
</dbReference>
<evidence type="ECO:0000313" key="3">
    <source>
        <dbReference type="EMBL" id="TSE35669.1"/>
    </source>
</evidence>
<dbReference type="InterPro" id="IPR001633">
    <property type="entry name" value="EAL_dom"/>
</dbReference>
<dbReference type="InterPro" id="IPR000160">
    <property type="entry name" value="GGDEF_dom"/>
</dbReference>
<dbReference type="SUPFAM" id="SSF141868">
    <property type="entry name" value="EAL domain-like"/>
    <property type="match status" value="1"/>
</dbReference>
<keyword evidence="4" id="KW-1185">Reference proteome</keyword>
<dbReference type="EMBL" id="VJON01000006">
    <property type="protein sequence ID" value="TSE35669.1"/>
    <property type="molecule type" value="Genomic_DNA"/>
</dbReference>
<dbReference type="InterPro" id="IPR050706">
    <property type="entry name" value="Cyclic-di-GMP_PDE-like"/>
</dbReference>
<feature type="domain" description="GGDEF" evidence="2">
    <location>
        <begin position="1"/>
        <end position="153"/>
    </location>
</feature>
<dbReference type="CDD" id="cd01948">
    <property type="entry name" value="EAL"/>
    <property type="match status" value="1"/>
</dbReference>
<protein>
    <submittedName>
        <fullName evidence="3">Oxygen sensor protein DosP</fullName>
        <ecNumber evidence="3">3.1.4.52</ecNumber>
    </submittedName>
</protein>
<dbReference type="SMART" id="SM00052">
    <property type="entry name" value="EAL"/>
    <property type="match status" value="1"/>
</dbReference>
<evidence type="ECO:0000259" key="1">
    <source>
        <dbReference type="PROSITE" id="PS50883"/>
    </source>
</evidence>
<evidence type="ECO:0000313" key="4">
    <source>
        <dbReference type="Proteomes" id="UP000318294"/>
    </source>
</evidence>
<dbReference type="GO" id="GO:0071111">
    <property type="term" value="F:cyclic-guanylate-specific phosphodiesterase activity"/>
    <property type="evidence" value="ECO:0007669"/>
    <property type="project" value="UniProtKB-EC"/>
</dbReference>
<dbReference type="EC" id="3.1.4.52" evidence="3"/>
<dbReference type="Proteomes" id="UP000318294">
    <property type="component" value="Unassembled WGS sequence"/>
</dbReference>
<dbReference type="PANTHER" id="PTHR33121">
    <property type="entry name" value="CYCLIC DI-GMP PHOSPHODIESTERASE PDEF"/>
    <property type="match status" value="1"/>
</dbReference>